<evidence type="ECO:0000256" key="1">
    <source>
        <dbReference type="SAM" id="Phobius"/>
    </source>
</evidence>
<organism evidence="2 3">
    <name type="scientific">Sinobacterium norvegicum</name>
    <dbReference type="NCBI Taxonomy" id="1641715"/>
    <lineage>
        <taxon>Bacteria</taxon>
        <taxon>Pseudomonadati</taxon>
        <taxon>Pseudomonadota</taxon>
        <taxon>Gammaproteobacteria</taxon>
        <taxon>Cellvibrionales</taxon>
        <taxon>Spongiibacteraceae</taxon>
        <taxon>Sinobacterium</taxon>
    </lineage>
</organism>
<evidence type="ECO:0000313" key="3">
    <source>
        <dbReference type="Proteomes" id="UP000838100"/>
    </source>
</evidence>
<keyword evidence="1" id="KW-1133">Transmembrane helix</keyword>
<evidence type="ECO:0000313" key="2">
    <source>
        <dbReference type="EMBL" id="CAH0992627.1"/>
    </source>
</evidence>
<feature type="transmembrane region" description="Helical" evidence="1">
    <location>
        <begin position="160"/>
        <end position="182"/>
    </location>
</feature>
<keyword evidence="1" id="KW-0812">Transmembrane</keyword>
<sequence length="445" mass="49999">MSHCKYHPLTKAQFTCPHCDIDSCQQCSHESSELGSDSVCCFICKQPLHSLLGSEEMPPFWRQLNNAFRYPLNQHSIAVIVLSSLLSLSLYFMPLLAIFSLIIITKYSFECLEATAHGKQQAPDINRAYGGNILFIKLLAVILVAIFAVYYSAIYLGFGLALAVGIFALLALPACAMVLAIDDDLSEAINPLKLLQVIASIGLPYGLLLLIIMIMSSSVELINYMIGNDFSVINLLLQSMVSNYYLIVIFHLFGLVVFQYQEALGFYTEQPLKQTAKRLPANITLAEIEVLVKQGLYQQALTRFQKATSSNPQHYELVEGYFRLLIALEEKQRLGQFSDSYIQLLLDHGRQYQVGSALAQIQAIIPEYRPNKPQLRIEIAQLLYDKGAFKDAVFQLNGFHQEYKNSPLIAQAYTLMAKNLLQIPSMKSQASKYIQFANKYIVNST</sequence>
<evidence type="ECO:0008006" key="4">
    <source>
        <dbReference type="Google" id="ProtNLM"/>
    </source>
</evidence>
<keyword evidence="1" id="KW-0472">Membrane</keyword>
<protein>
    <recommendedName>
        <fullName evidence="4">Tetratricopeptide repeat protein</fullName>
    </recommendedName>
</protein>
<reference evidence="2" key="1">
    <citation type="submission" date="2021-12" db="EMBL/GenBank/DDBJ databases">
        <authorList>
            <person name="Rodrigo-Torres L."/>
            <person name="Arahal R. D."/>
            <person name="Lucena T."/>
        </authorList>
    </citation>
    <scope>NUCLEOTIDE SEQUENCE</scope>
    <source>
        <strain evidence="2">CECT 8267</strain>
    </source>
</reference>
<dbReference type="SUPFAM" id="SSF48452">
    <property type="entry name" value="TPR-like"/>
    <property type="match status" value="1"/>
</dbReference>
<feature type="transmembrane region" description="Helical" evidence="1">
    <location>
        <begin position="77"/>
        <end position="104"/>
    </location>
</feature>
<gene>
    <name evidence="2" type="ORF">SIN8267_02760</name>
</gene>
<dbReference type="RefSeq" id="WP_237445308.1">
    <property type="nucleotide sequence ID" value="NZ_CAKLPX010000003.1"/>
</dbReference>
<accession>A0ABM9AHD2</accession>
<name>A0ABM9AHD2_9GAMM</name>
<proteinExistence type="predicted"/>
<comment type="caution">
    <text evidence="2">The sequence shown here is derived from an EMBL/GenBank/DDBJ whole genome shotgun (WGS) entry which is preliminary data.</text>
</comment>
<feature type="transmembrane region" description="Helical" evidence="1">
    <location>
        <begin position="194"/>
        <end position="215"/>
    </location>
</feature>
<dbReference type="InterPro" id="IPR011990">
    <property type="entry name" value="TPR-like_helical_dom_sf"/>
</dbReference>
<feature type="transmembrane region" description="Helical" evidence="1">
    <location>
        <begin position="235"/>
        <end position="258"/>
    </location>
</feature>
<dbReference type="EMBL" id="CAKLPX010000003">
    <property type="protein sequence ID" value="CAH0992627.1"/>
    <property type="molecule type" value="Genomic_DNA"/>
</dbReference>
<dbReference type="Proteomes" id="UP000838100">
    <property type="component" value="Unassembled WGS sequence"/>
</dbReference>
<feature type="transmembrane region" description="Helical" evidence="1">
    <location>
        <begin position="134"/>
        <end position="154"/>
    </location>
</feature>
<dbReference type="Gene3D" id="1.25.40.10">
    <property type="entry name" value="Tetratricopeptide repeat domain"/>
    <property type="match status" value="1"/>
</dbReference>
<keyword evidence="3" id="KW-1185">Reference proteome</keyword>